<dbReference type="Proteomes" id="UP001161409">
    <property type="component" value="Unassembled WGS sequence"/>
</dbReference>
<dbReference type="Pfam" id="PF06429">
    <property type="entry name" value="Flg_bbr_C"/>
    <property type="match status" value="1"/>
</dbReference>
<name>A0ABQ5U374_9PROT</name>
<evidence type="ECO:0000256" key="2">
    <source>
        <dbReference type="ARBA" id="ARBA00004613"/>
    </source>
</evidence>
<evidence type="ECO:0000313" key="11">
    <source>
        <dbReference type="Proteomes" id="UP001161409"/>
    </source>
</evidence>
<feature type="domain" description="Flagellar basal body rod protein N-terminal" evidence="7">
    <location>
        <begin position="7"/>
        <end position="36"/>
    </location>
</feature>
<dbReference type="PANTHER" id="PTHR30033:SF1">
    <property type="entry name" value="FLAGELLAR HOOK-ASSOCIATED PROTEIN 1"/>
    <property type="match status" value="1"/>
</dbReference>
<sequence length="698" mass="73760">MSLNAIMNAGVTGMLSHQKALNVTSSNIANVHTDGYARKVVDYGSVALHGVGAGVEIEDIRRVTDQFILKELRLSTANTEQYKAMSEIHIKLQSLLGDPAANTSLTGKLDSIHASFASLTADPTLTVSRTAALNELQNFGIETNRLQSHIQDLRKEADSKIKGDIETVNQAILRVSKLNDEIIAANISEQPTGELEDQRDQAIMEIAKIMDVKTYPQGNGALAIVTKAGQQLLDFTPRQLVYNEAATVTSETVFSQVTLNLYDKVHGTVAPTGLPLDPELSSGSLRGWLDMRNIELPALADQIGALAGGVAEQFNAIHNANISVPPPASMTGRNTGVVAGEPHGFTGQATFYSFDANNEIVASYTVDFDNPGTLTMTDVMNEVNAALGAGTLTLTNGVLGMSAQGGATGVGIEQDAVSPADRGGRGFSHFFGMNDLIETEVETAFSTGLGVGDAHNFTGTTELEFRGPDGQVVSNFTVDFGAIGGTVGDVLNELNTNLSPYATASLNAKGELQIKNALGYENHKVLVKNDTSDRGATGMNFPDMFGIGLKYPSEMGVNFSVRDDIVGDPMKLALAHVDPAGSPALTLADNRGALDFQALSSAVYTFKSAGNLTGSTVTVAEYAAQVLANAGLGAARAESLQSDRAALTGVLSSRMMEKVGVNMDEELANLIVYQNAYNAAARVITTARDMYDILLNIA</sequence>
<evidence type="ECO:0000256" key="4">
    <source>
        <dbReference type="ARBA" id="ARBA00016244"/>
    </source>
</evidence>
<evidence type="ECO:0000259" key="9">
    <source>
        <dbReference type="Pfam" id="PF22638"/>
    </source>
</evidence>
<dbReference type="NCBIfam" id="TIGR02492">
    <property type="entry name" value="flgK_ends"/>
    <property type="match status" value="1"/>
</dbReference>
<dbReference type="InterPro" id="IPR010930">
    <property type="entry name" value="Flg_bb/hook_C_dom"/>
</dbReference>
<protein>
    <recommendedName>
        <fullName evidence="4">Flagellar hook-associated protein 1</fullName>
    </recommendedName>
</protein>
<keyword evidence="6" id="KW-0975">Bacterial flagellum</keyword>
<gene>
    <name evidence="10" type="primary">flaN</name>
    <name evidence="10" type="ORF">GCM10007924_10770</name>
</gene>
<evidence type="ECO:0000256" key="3">
    <source>
        <dbReference type="ARBA" id="ARBA00009677"/>
    </source>
</evidence>
<reference evidence="10" key="1">
    <citation type="journal article" date="2014" name="Int. J. Syst. Evol. Microbiol.">
        <title>Complete genome of a new Firmicutes species belonging to the dominant human colonic microbiota ('Ruminococcus bicirculans') reveals two chromosomes and a selective capacity to utilize plant glucans.</title>
        <authorList>
            <consortium name="NISC Comparative Sequencing Program"/>
            <person name="Wegmann U."/>
            <person name="Louis P."/>
            <person name="Goesmann A."/>
            <person name="Henrissat B."/>
            <person name="Duncan S.H."/>
            <person name="Flint H.J."/>
        </authorList>
    </citation>
    <scope>NUCLEOTIDE SEQUENCE</scope>
    <source>
        <strain evidence="10">NBRC 103408</strain>
    </source>
</reference>
<evidence type="ECO:0000259" key="8">
    <source>
        <dbReference type="Pfam" id="PF06429"/>
    </source>
</evidence>
<dbReference type="EMBL" id="BSNF01000001">
    <property type="protein sequence ID" value="GLQ05856.1"/>
    <property type="molecule type" value="Genomic_DNA"/>
</dbReference>
<keyword evidence="10" id="KW-0966">Cell projection</keyword>
<accession>A0ABQ5U374</accession>
<keyword evidence="5" id="KW-0964">Secreted</keyword>
<reference evidence="10" key="2">
    <citation type="submission" date="2023-01" db="EMBL/GenBank/DDBJ databases">
        <title>Draft genome sequence of Sneathiella chinensis strain NBRC 103408.</title>
        <authorList>
            <person name="Sun Q."/>
            <person name="Mori K."/>
        </authorList>
    </citation>
    <scope>NUCLEOTIDE SEQUENCE</scope>
    <source>
        <strain evidence="10">NBRC 103408</strain>
    </source>
</reference>
<evidence type="ECO:0000313" key="10">
    <source>
        <dbReference type="EMBL" id="GLQ05856.1"/>
    </source>
</evidence>
<evidence type="ECO:0000256" key="5">
    <source>
        <dbReference type="ARBA" id="ARBA00022525"/>
    </source>
</evidence>
<evidence type="ECO:0000256" key="1">
    <source>
        <dbReference type="ARBA" id="ARBA00004117"/>
    </source>
</evidence>
<dbReference type="InterPro" id="IPR002371">
    <property type="entry name" value="FlgK"/>
</dbReference>
<proteinExistence type="inferred from homology"/>
<feature type="domain" description="Flagellar basal-body/hook protein C-terminal" evidence="8">
    <location>
        <begin position="654"/>
        <end position="697"/>
    </location>
</feature>
<dbReference type="PANTHER" id="PTHR30033">
    <property type="entry name" value="FLAGELLAR HOOK-ASSOCIATED PROTEIN 1"/>
    <property type="match status" value="1"/>
</dbReference>
<organism evidence="10 11">
    <name type="scientific">Sneathiella chinensis</name>
    <dbReference type="NCBI Taxonomy" id="349750"/>
    <lineage>
        <taxon>Bacteria</taxon>
        <taxon>Pseudomonadati</taxon>
        <taxon>Pseudomonadota</taxon>
        <taxon>Alphaproteobacteria</taxon>
        <taxon>Sneathiellales</taxon>
        <taxon>Sneathiellaceae</taxon>
        <taxon>Sneathiella</taxon>
    </lineage>
</organism>
<comment type="caution">
    <text evidence="10">The sequence shown here is derived from an EMBL/GenBank/DDBJ whole genome shotgun (WGS) entry which is preliminary data.</text>
</comment>
<dbReference type="InterPro" id="IPR053927">
    <property type="entry name" value="FlgK_helical"/>
</dbReference>
<feature type="domain" description="Flagellar hook-associated protein FlgK helical" evidence="9">
    <location>
        <begin position="91"/>
        <end position="322"/>
    </location>
</feature>
<evidence type="ECO:0000256" key="6">
    <source>
        <dbReference type="ARBA" id="ARBA00023143"/>
    </source>
</evidence>
<dbReference type="Pfam" id="PF00460">
    <property type="entry name" value="Flg_bb_rod"/>
    <property type="match status" value="1"/>
</dbReference>
<comment type="similarity">
    <text evidence="3">Belongs to the flagella basal body rod proteins family.</text>
</comment>
<keyword evidence="11" id="KW-1185">Reference proteome</keyword>
<dbReference type="InterPro" id="IPR001444">
    <property type="entry name" value="Flag_bb_rod_N"/>
</dbReference>
<comment type="subcellular location">
    <subcellularLocation>
        <location evidence="1">Bacterial flagellum basal body</location>
    </subcellularLocation>
    <subcellularLocation>
        <location evidence="2">Secreted</location>
    </subcellularLocation>
</comment>
<keyword evidence="10" id="KW-0282">Flagellum</keyword>
<dbReference type="RefSeq" id="WP_169559819.1">
    <property type="nucleotide sequence ID" value="NZ_BSNF01000001.1"/>
</dbReference>
<keyword evidence="10" id="KW-0969">Cilium</keyword>
<dbReference type="Pfam" id="PF22638">
    <property type="entry name" value="FlgK_D1"/>
    <property type="match status" value="1"/>
</dbReference>
<dbReference type="SUPFAM" id="SSF64518">
    <property type="entry name" value="Phase 1 flagellin"/>
    <property type="match status" value="1"/>
</dbReference>
<evidence type="ECO:0000259" key="7">
    <source>
        <dbReference type="Pfam" id="PF00460"/>
    </source>
</evidence>